<name>W6YFB4_COCC2</name>
<dbReference type="GeneID" id="19152605"/>
<dbReference type="KEGG" id="bze:COCCADRAFT_88609"/>
<dbReference type="OrthoDB" id="195446at2759"/>
<evidence type="ECO:0000256" key="1">
    <source>
        <dbReference type="ARBA" id="ARBA00022737"/>
    </source>
</evidence>
<proteinExistence type="predicted"/>
<dbReference type="RefSeq" id="XP_007709435.1">
    <property type="nucleotide sequence ID" value="XM_007711245.1"/>
</dbReference>
<keyword evidence="1" id="KW-0677">Repeat</keyword>
<dbReference type="InterPro" id="IPR056884">
    <property type="entry name" value="NPHP3-like_N"/>
</dbReference>
<accession>W6YFB4</accession>
<dbReference type="Proteomes" id="UP000053841">
    <property type="component" value="Unassembled WGS sequence"/>
</dbReference>
<gene>
    <name evidence="3" type="ORF">COCCADRAFT_88609</name>
</gene>
<dbReference type="SUPFAM" id="SSF52540">
    <property type="entry name" value="P-loop containing nucleoside triphosphate hydrolases"/>
    <property type="match status" value="1"/>
</dbReference>
<dbReference type="Gene3D" id="3.40.50.300">
    <property type="entry name" value="P-loop containing nucleotide triphosphate hydrolases"/>
    <property type="match status" value="1"/>
</dbReference>
<protein>
    <recommendedName>
        <fullName evidence="2">Nephrocystin 3-like N-terminal domain-containing protein</fullName>
    </recommendedName>
</protein>
<dbReference type="PANTHER" id="PTHR10039">
    <property type="entry name" value="AMELOGENIN"/>
    <property type="match status" value="1"/>
</dbReference>
<dbReference type="HOGENOM" id="CLU_000288_34_23_1"/>
<evidence type="ECO:0000313" key="3">
    <source>
        <dbReference type="EMBL" id="EUC36338.1"/>
    </source>
</evidence>
<dbReference type="Pfam" id="PF24883">
    <property type="entry name" value="NPHP3_N"/>
    <property type="match status" value="1"/>
</dbReference>
<dbReference type="eggNOG" id="KOG4177">
    <property type="taxonomic scope" value="Eukaryota"/>
</dbReference>
<reference evidence="3 4" key="1">
    <citation type="journal article" date="2013" name="PLoS Genet.">
        <title>Comparative genome structure, secondary metabolite, and effector coding capacity across Cochliobolus pathogens.</title>
        <authorList>
            <person name="Condon B.J."/>
            <person name="Leng Y."/>
            <person name="Wu D."/>
            <person name="Bushley K.E."/>
            <person name="Ohm R.A."/>
            <person name="Otillar R."/>
            <person name="Martin J."/>
            <person name="Schackwitz W."/>
            <person name="Grimwood J."/>
            <person name="MohdZainudin N."/>
            <person name="Xue C."/>
            <person name="Wang R."/>
            <person name="Manning V.A."/>
            <person name="Dhillon B."/>
            <person name="Tu Z.J."/>
            <person name="Steffenson B.J."/>
            <person name="Salamov A."/>
            <person name="Sun H."/>
            <person name="Lowry S."/>
            <person name="LaButti K."/>
            <person name="Han J."/>
            <person name="Copeland A."/>
            <person name="Lindquist E."/>
            <person name="Barry K."/>
            <person name="Schmutz J."/>
            <person name="Baker S.E."/>
            <person name="Ciuffetti L.M."/>
            <person name="Grigoriev I.V."/>
            <person name="Zhong S."/>
            <person name="Turgeon B.G."/>
        </authorList>
    </citation>
    <scope>NUCLEOTIDE SEQUENCE [LARGE SCALE GENOMIC DNA]</scope>
    <source>
        <strain evidence="3 4">26-R-13</strain>
    </source>
</reference>
<dbReference type="InterPro" id="IPR027417">
    <property type="entry name" value="P-loop_NTPase"/>
</dbReference>
<feature type="domain" description="Nephrocystin 3-like N-terminal" evidence="2">
    <location>
        <begin position="229"/>
        <end position="393"/>
    </location>
</feature>
<dbReference type="STRING" id="930089.W6YFB4"/>
<evidence type="ECO:0000259" key="2">
    <source>
        <dbReference type="Pfam" id="PF24883"/>
    </source>
</evidence>
<evidence type="ECO:0000313" key="4">
    <source>
        <dbReference type="Proteomes" id="UP000053841"/>
    </source>
</evidence>
<sequence length="453" mass="51542">MDTAASLIAIATLCEKLIKYINATRAAKDDRQRLRSQIRACSHIILQLKDEAEDSENSEESEEWAKSMQLLSSPLHRLHEALSVAAQALSPRDSAIEKLKWPFKEQDVRKLIDAVRCEMDLLSLALDRNSTRLLQKISLHSQHNEQLLLELKAALGTRDVDHQFALENVAKKLGRLEMGQHGVQGQVQQLHERHDLEEAIQKRQSILEWLTPIDHESQQRDAIRSRQAGTGQWLLNSQQYQDWLAGKHRTLFCPGIPGAGKTVLASIINEDLKHRFHVDPQIGLAHLFFDYRRQDQQSLEVLLSGLLKQLVAQQLPLPKQVEAFYTTHRQKYSGRVSTVVPTLEVVIASFSKVFIVLDAVDECLAPEQNCTDFLCVIQELQERHKLQLLATSRVIPEVTERFTDASILQIQADAQDVRKYLTQQVHRLPGFVRKDVELQNEVISSIVEAVQGM</sequence>
<dbReference type="EMBL" id="KI964563">
    <property type="protein sequence ID" value="EUC36338.1"/>
    <property type="molecule type" value="Genomic_DNA"/>
</dbReference>
<dbReference type="PANTHER" id="PTHR10039:SF15">
    <property type="entry name" value="NACHT DOMAIN-CONTAINING PROTEIN"/>
    <property type="match status" value="1"/>
</dbReference>
<dbReference type="AlphaFoldDB" id="W6YFB4"/>
<keyword evidence="4" id="KW-1185">Reference proteome</keyword>
<organism evidence="3 4">
    <name type="scientific">Cochliobolus carbonum (strain 26-R-13)</name>
    <name type="common">Maize leaf spot fungus</name>
    <name type="synonym">Bipolaris zeicola</name>
    <dbReference type="NCBI Taxonomy" id="930089"/>
    <lineage>
        <taxon>Eukaryota</taxon>
        <taxon>Fungi</taxon>
        <taxon>Dikarya</taxon>
        <taxon>Ascomycota</taxon>
        <taxon>Pezizomycotina</taxon>
        <taxon>Dothideomycetes</taxon>
        <taxon>Pleosporomycetidae</taxon>
        <taxon>Pleosporales</taxon>
        <taxon>Pleosporineae</taxon>
        <taxon>Pleosporaceae</taxon>
        <taxon>Bipolaris</taxon>
    </lineage>
</organism>